<dbReference type="Gene3D" id="3.20.20.80">
    <property type="entry name" value="Glycosidases"/>
    <property type="match status" value="1"/>
</dbReference>
<evidence type="ECO:0008006" key="4">
    <source>
        <dbReference type="Google" id="ProtNLM"/>
    </source>
</evidence>
<gene>
    <name evidence="2" type="ORF">H9716_09005</name>
</gene>
<comment type="caution">
    <text evidence="2">The sequence shown here is derived from an EMBL/GenBank/DDBJ whole genome shotgun (WGS) entry which is preliminary data.</text>
</comment>
<sequence length="536" mass="60351">MGRIKKGVLLAGTAAVLWTAGFAPASDHASGEAGMLLSATYYSDDWVVNFWNSESPNMEQELRQIAEDGFNNIILCIPWREFQPQMAPAAYNDYAWKKLDRVMDAAEEQNLSVMLRVGYTWDYGGDGSVLERYGKLLYDQTVWKGWLAYVERLYQRASAHENFCGGFLTWEDFWNFTETAAALGKTEKSRQMAEKTGYRDYAMEHYELEEICRLYDGEVKDWEEIYFPGRELPAMKVFYEFYDDFLNRILEESQKVFPDLSMEVRLDQDPVYGTNETMYGFSHDATFLCQDSAFTSAMYSMSMGQGSKAEMTARQALKQMPGVLSRLTSSSKGKPVYLDQLLFTDNTPGFEDNPRLAEDEKAQFLRSAAPVLEEYTMGYGIWTYRDYCNNKLYNSQFALGTKGWESSGVLVLEGENRRALLSAKASLSQKLDNRQAGIGGEGVQVSFLAESQGVSDVTVTLGGVSKALTISGSREVKLDFGNVSLDCLTIENSGASLYVDDVKVYTWITEGEIYGFDGQPGSCLEALRQLNEELGR</sequence>
<organism evidence="2 3">
    <name type="scientific">Candidatus Enterocloster faecavium</name>
    <dbReference type="NCBI Taxonomy" id="2838560"/>
    <lineage>
        <taxon>Bacteria</taxon>
        <taxon>Bacillati</taxon>
        <taxon>Bacillota</taxon>
        <taxon>Clostridia</taxon>
        <taxon>Lachnospirales</taxon>
        <taxon>Lachnospiraceae</taxon>
        <taxon>Enterocloster</taxon>
    </lineage>
</organism>
<reference evidence="2" key="2">
    <citation type="submission" date="2021-04" db="EMBL/GenBank/DDBJ databases">
        <authorList>
            <person name="Gilroy R."/>
        </authorList>
    </citation>
    <scope>NUCLEOTIDE SEQUENCE</scope>
    <source>
        <strain evidence="2">CHK188-4685</strain>
    </source>
</reference>
<protein>
    <recommendedName>
        <fullName evidence="4">Glycoside hydrolase family 42 N-terminal domain-containing protein</fullName>
    </recommendedName>
</protein>
<dbReference type="EMBL" id="DWYS01000107">
    <property type="protein sequence ID" value="HJB07984.1"/>
    <property type="molecule type" value="Genomic_DNA"/>
</dbReference>
<dbReference type="InterPro" id="IPR017853">
    <property type="entry name" value="GH"/>
</dbReference>
<accession>A0A9D2RL57</accession>
<dbReference type="AlphaFoldDB" id="A0A9D2RL57"/>
<evidence type="ECO:0000313" key="3">
    <source>
        <dbReference type="Proteomes" id="UP000886804"/>
    </source>
</evidence>
<keyword evidence="1" id="KW-0732">Signal</keyword>
<feature type="signal peptide" evidence="1">
    <location>
        <begin position="1"/>
        <end position="25"/>
    </location>
</feature>
<name>A0A9D2RL57_9FIRM</name>
<proteinExistence type="predicted"/>
<dbReference type="Proteomes" id="UP000886804">
    <property type="component" value="Unassembled WGS sequence"/>
</dbReference>
<dbReference type="SUPFAM" id="SSF51445">
    <property type="entry name" value="(Trans)glycosidases"/>
    <property type="match status" value="1"/>
</dbReference>
<evidence type="ECO:0000313" key="2">
    <source>
        <dbReference type="EMBL" id="HJB07984.1"/>
    </source>
</evidence>
<evidence type="ECO:0000256" key="1">
    <source>
        <dbReference type="SAM" id="SignalP"/>
    </source>
</evidence>
<reference evidence="2" key="1">
    <citation type="journal article" date="2021" name="PeerJ">
        <title>Extensive microbial diversity within the chicken gut microbiome revealed by metagenomics and culture.</title>
        <authorList>
            <person name="Gilroy R."/>
            <person name="Ravi A."/>
            <person name="Getino M."/>
            <person name="Pursley I."/>
            <person name="Horton D.L."/>
            <person name="Alikhan N.F."/>
            <person name="Baker D."/>
            <person name="Gharbi K."/>
            <person name="Hall N."/>
            <person name="Watson M."/>
            <person name="Adriaenssens E.M."/>
            <person name="Foster-Nyarko E."/>
            <person name="Jarju S."/>
            <person name="Secka A."/>
            <person name="Antonio M."/>
            <person name="Oren A."/>
            <person name="Chaudhuri R.R."/>
            <person name="La Ragione R."/>
            <person name="Hildebrand F."/>
            <person name="Pallen M.J."/>
        </authorList>
    </citation>
    <scope>NUCLEOTIDE SEQUENCE</scope>
    <source>
        <strain evidence="2">CHK188-4685</strain>
    </source>
</reference>
<feature type="chain" id="PRO_5038362116" description="Glycoside hydrolase family 42 N-terminal domain-containing protein" evidence="1">
    <location>
        <begin position="26"/>
        <end position="536"/>
    </location>
</feature>